<gene>
    <name evidence="5" type="ORF">BWK73_48145</name>
</gene>
<evidence type="ECO:0000259" key="4">
    <source>
        <dbReference type="SMART" id="SM00738"/>
    </source>
</evidence>
<dbReference type="GO" id="GO:0031564">
    <property type="term" value="P:transcription antitermination"/>
    <property type="evidence" value="ECO:0007669"/>
    <property type="project" value="UniProtKB-KW"/>
</dbReference>
<dbReference type="PANTHER" id="PTHR30265">
    <property type="entry name" value="RHO-INTERACTING TRANSCRIPTION TERMINATION FACTOR NUSG"/>
    <property type="match status" value="1"/>
</dbReference>
<accession>A0A1Y1Q9H0</accession>
<dbReference type="Gene3D" id="3.30.70.940">
    <property type="entry name" value="NusG, N-terminal domain"/>
    <property type="match status" value="1"/>
</dbReference>
<dbReference type="Pfam" id="PF02357">
    <property type="entry name" value="NusG"/>
    <property type="match status" value="1"/>
</dbReference>
<dbReference type="InterPro" id="IPR006645">
    <property type="entry name" value="NGN-like_dom"/>
</dbReference>
<dbReference type="InterPro" id="IPR036735">
    <property type="entry name" value="NGN_dom_sf"/>
</dbReference>
<sequence length="167" mass="19153">MARNWFLLTSKPHKDEVAEFQLRNQGYDVYRPLAKRLRTQRGKVITKIESLFPRYLFIHLDDGVNDNWAPIRSTTGISSFVRFGTEAARVPDELIATLKEQEALFGERAIDLDRYHTGDKVVITEGPFRGLEAVFQKYDGEERVIVLLEILHKPTKLGLNPGHLYAA</sequence>
<evidence type="ECO:0000313" key="6">
    <source>
        <dbReference type="Proteomes" id="UP000192491"/>
    </source>
</evidence>
<protein>
    <submittedName>
        <fullName evidence="5">Transcriptional activator RfaH</fullName>
    </submittedName>
</protein>
<dbReference type="NCBIfam" id="NF006534">
    <property type="entry name" value="PRK09014.1"/>
    <property type="match status" value="1"/>
</dbReference>
<evidence type="ECO:0000256" key="1">
    <source>
        <dbReference type="ARBA" id="ARBA00022814"/>
    </source>
</evidence>
<dbReference type="SMART" id="SM00738">
    <property type="entry name" value="NGN"/>
    <property type="match status" value="1"/>
</dbReference>
<feature type="domain" description="NusG-like N-terminal" evidence="4">
    <location>
        <begin position="2"/>
        <end position="102"/>
    </location>
</feature>
<dbReference type="NCBIfam" id="TIGR01955">
    <property type="entry name" value="RfaH"/>
    <property type="match status" value="1"/>
</dbReference>
<organism evidence="5 6">
    <name type="scientific">Thiothrix lacustris</name>
    <dbReference type="NCBI Taxonomy" id="525917"/>
    <lineage>
        <taxon>Bacteria</taxon>
        <taxon>Pseudomonadati</taxon>
        <taxon>Pseudomonadota</taxon>
        <taxon>Gammaproteobacteria</taxon>
        <taxon>Thiotrichales</taxon>
        <taxon>Thiotrichaceae</taxon>
        <taxon>Thiothrix</taxon>
    </lineage>
</organism>
<dbReference type="InterPro" id="IPR043425">
    <property type="entry name" value="NusG-like"/>
</dbReference>
<dbReference type="SUPFAM" id="SSF82679">
    <property type="entry name" value="N-utilization substance G protein NusG, N-terminal domain"/>
    <property type="match status" value="1"/>
</dbReference>
<name>A0A1Y1Q9H0_9GAMM</name>
<keyword evidence="3" id="KW-0804">Transcription</keyword>
<dbReference type="PANTHER" id="PTHR30265:SF7">
    <property type="entry name" value="TRANSCRIPTION ANTITERMINATION PROTEIN RFAH"/>
    <property type="match status" value="1"/>
</dbReference>
<proteinExistence type="predicted"/>
<dbReference type="InterPro" id="IPR008991">
    <property type="entry name" value="Translation_prot_SH3-like_sf"/>
</dbReference>
<dbReference type="AlphaFoldDB" id="A0A1Y1Q9H0"/>
<comment type="caution">
    <text evidence="5">The sequence shown here is derived from an EMBL/GenBank/DDBJ whole genome shotgun (WGS) entry which is preliminary data.</text>
</comment>
<dbReference type="GO" id="GO:0006354">
    <property type="term" value="P:DNA-templated transcription elongation"/>
    <property type="evidence" value="ECO:0007669"/>
    <property type="project" value="InterPro"/>
</dbReference>
<evidence type="ECO:0000313" key="5">
    <source>
        <dbReference type="EMBL" id="OQX00552.1"/>
    </source>
</evidence>
<dbReference type="CDD" id="cd06091">
    <property type="entry name" value="KOW_NusG"/>
    <property type="match status" value="1"/>
</dbReference>
<evidence type="ECO:0000256" key="3">
    <source>
        <dbReference type="ARBA" id="ARBA00023163"/>
    </source>
</evidence>
<reference evidence="5 6" key="1">
    <citation type="submission" date="2017-01" db="EMBL/GenBank/DDBJ databases">
        <title>Novel large sulfur bacteria in the metagenomes of groundwater-fed chemosynthetic microbial mats in the Lake Huron basin.</title>
        <authorList>
            <person name="Sharrar A.M."/>
            <person name="Flood B.E."/>
            <person name="Bailey J.V."/>
            <person name="Jones D.S."/>
            <person name="Biddanda B."/>
            <person name="Ruberg S.A."/>
            <person name="Marcus D.N."/>
            <person name="Dick G.J."/>
        </authorList>
    </citation>
    <scope>NUCLEOTIDE SEQUENCE [LARGE SCALE GENOMIC DNA]</scope>
    <source>
        <strain evidence="5">A8</strain>
    </source>
</reference>
<keyword evidence="1" id="KW-0889">Transcription antitermination</keyword>
<dbReference type="EMBL" id="MTEJ01000637">
    <property type="protein sequence ID" value="OQX00552.1"/>
    <property type="molecule type" value="Genomic_DNA"/>
</dbReference>
<keyword evidence="2" id="KW-0805">Transcription regulation</keyword>
<dbReference type="Proteomes" id="UP000192491">
    <property type="component" value="Unassembled WGS sequence"/>
</dbReference>
<evidence type="ECO:0000256" key="2">
    <source>
        <dbReference type="ARBA" id="ARBA00023015"/>
    </source>
</evidence>
<dbReference type="SUPFAM" id="SSF50104">
    <property type="entry name" value="Translation proteins SH3-like domain"/>
    <property type="match status" value="1"/>
</dbReference>
<dbReference type="GO" id="GO:0005829">
    <property type="term" value="C:cytosol"/>
    <property type="evidence" value="ECO:0007669"/>
    <property type="project" value="TreeGrafter"/>
</dbReference>
<dbReference type="InterPro" id="IPR010215">
    <property type="entry name" value="Transcription_antiterm_RfaH"/>
</dbReference>
<dbReference type="CDD" id="cd09892">
    <property type="entry name" value="NGN_SP_RfaH"/>
    <property type="match status" value="1"/>
</dbReference>